<dbReference type="EMBL" id="BGZK01000155">
    <property type="protein sequence ID" value="GBP23951.1"/>
    <property type="molecule type" value="Genomic_DNA"/>
</dbReference>
<accession>A0A4C1UBY9</accession>
<name>A0A4C1UBY9_EUMVA</name>
<keyword evidence="2" id="KW-1185">Reference proteome</keyword>
<protein>
    <submittedName>
        <fullName evidence="1">Uncharacterized protein</fullName>
    </submittedName>
</protein>
<reference evidence="1 2" key="1">
    <citation type="journal article" date="2019" name="Commun. Biol.">
        <title>The bagworm genome reveals a unique fibroin gene that provides high tensile strength.</title>
        <authorList>
            <person name="Kono N."/>
            <person name="Nakamura H."/>
            <person name="Ohtoshi R."/>
            <person name="Tomita M."/>
            <person name="Numata K."/>
            <person name="Arakawa K."/>
        </authorList>
    </citation>
    <scope>NUCLEOTIDE SEQUENCE [LARGE SCALE GENOMIC DNA]</scope>
</reference>
<evidence type="ECO:0000313" key="1">
    <source>
        <dbReference type="EMBL" id="GBP23951.1"/>
    </source>
</evidence>
<gene>
    <name evidence="1" type="ORF">EVAR_17590_1</name>
</gene>
<dbReference type="Proteomes" id="UP000299102">
    <property type="component" value="Unassembled WGS sequence"/>
</dbReference>
<comment type="caution">
    <text evidence="1">The sequence shown here is derived from an EMBL/GenBank/DDBJ whole genome shotgun (WGS) entry which is preliminary data.</text>
</comment>
<sequence>MKHTLSTHTRAVRLPIGTGFGYRDRRLLRRGETVTTATTAMLVSTARSVCGRLSIDAAQCPQKTASVEGAREAEEC</sequence>
<dbReference type="AlphaFoldDB" id="A0A4C1UBY9"/>
<organism evidence="1 2">
    <name type="scientific">Eumeta variegata</name>
    <name type="common">Bagworm moth</name>
    <name type="synonym">Eumeta japonica</name>
    <dbReference type="NCBI Taxonomy" id="151549"/>
    <lineage>
        <taxon>Eukaryota</taxon>
        <taxon>Metazoa</taxon>
        <taxon>Ecdysozoa</taxon>
        <taxon>Arthropoda</taxon>
        <taxon>Hexapoda</taxon>
        <taxon>Insecta</taxon>
        <taxon>Pterygota</taxon>
        <taxon>Neoptera</taxon>
        <taxon>Endopterygota</taxon>
        <taxon>Lepidoptera</taxon>
        <taxon>Glossata</taxon>
        <taxon>Ditrysia</taxon>
        <taxon>Tineoidea</taxon>
        <taxon>Psychidae</taxon>
        <taxon>Oiketicinae</taxon>
        <taxon>Eumeta</taxon>
    </lineage>
</organism>
<evidence type="ECO:0000313" key="2">
    <source>
        <dbReference type="Proteomes" id="UP000299102"/>
    </source>
</evidence>
<proteinExistence type="predicted"/>